<evidence type="ECO:0000313" key="17">
    <source>
        <dbReference type="EMBL" id="MBC2666884.1"/>
    </source>
</evidence>
<evidence type="ECO:0000256" key="13">
    <source>
        <dbReference type="SAM" id="Coils"/>
    </source>
</evidence>
<gene>
    <name evidence="17" type="ORF">H7F51_15300</name>
</gene>
<dbReference type="InterPro" id="IPR003018">
    <property type="entry name" value="GAF"/>
</dbReference>
<feature type="domain" description="Response regulatory" evidence="16">
    <location>
        <begin position="749"/>
        <end position="860"/>
    </location>
</feature>
<dbReference type="InterPro" id="IPR011102">
    <property type="entry name" value="Sig_transdc_His_kinase_HWE"/>
</dbReference>
<dbReference type="PANTHER" id="PTHR41523:SF8">
    <property type="entry name" value="ETHYLENE RESPONSE SENSOR PROTEIN"/>
    <property type="match status" value="1"/>
</dbReference>
<dbReference type="InterPro" id="IPR009219">
    <property type="entry name" value="Bactrphtchr_CheY"/>
</dbReference>
<keyword evidence="18" id="KW-1185">Reference proteome</keyword>
<proteinExistence type="predicted"/>
<dbReference type="Pfam" id="PF08446">
    <property type="entry name" value="PAS_2"/>
    <property type="match status" value="1"/>
</dbReference>
<comment type="caution">
    <text evidence="17">The sequence shown here is derived from an EMBL/GenBank/DDBJ whole genome shotgun (WGS) entry which is preliminary data.</text>
</comment>
<evidence type="ECO:0000256" key="3">
    <source>
        <dbReference type="ARBA" id="ARBA00022543"/>
    </source>
</evidence>
<evidence type="ECO:0000256" key="5">
    <source>
        <dbReference type="ARBA" id="ARBA00022606"/>
    </source>
</evidence>
<evidence type="ECO:0000256" key="7">
    <source>
        <dbReference type="ARBA" id="ARBA00022741"/>
    </source>
</evidence>
<evidence type="ECO:0000256" key="6">
    <source>
        <dbReference type="ARBA" id="ARBA00022679"/>
    </source>
</evidence>
<evidence type="ECO:0000256" key="11">
    <source>
        <dbReference type="ARBA" id="ARBA00023170"/>
    </source>
</evidence>
<dbReference type="PIRSF" id="PIRSF036397">
    <property type="entry name" value="Bactrphtchrm_rec"/>
    <property type="match status" value="1"/>
</dbReference>
<dbReference type="Gene3D" id="3.40.50.2300">
    <property type="match status" value="1"/>
</dbReference>
<dbReference type="EC" id="2.7.13.3" evidence="2"/>
<evidence type="ECO:0000256" key="1">
    <source>
        <dbReference type="ARBA" id="ARBA00000085"/>
    </source>
</evidence>
<dbReference type="Gene3D" id="3.30.450.20">
    <property type="entry name" value="PAS domain"/>
    <property type="match status" value="1"/>
</dbReference>
<dbReference type="PROSITE" id="PS50110">
    <property type="entry name" value="RESPONSE_REGULATORY"/>
    <property type="match status" value="1"/>
</dbReference>
<organism evidence="17 18">
    <name type="scientific">Novosphingobium flavum</name>
    <dbReference type="NCBI Taxonomy" id="1778672"/>
    <lineage>
        <taxon>Bacteria</taxon>
        <taxon>Pseudomonadati</taxon>
        <taxon>Pseudomonadota</taxon>
        <taxon>Alphaproteobacteria</taxon>
        <taxon>Sphingomonadales</taxon>
        <taxon>Sphingomonadaceae</taxon>
        <taxon>Novosphingobium</taxon>
    </lineage>
</organism>
<accession>A0A7X1KMQ3</accession>
<dbReference type="Gene3D" id="3.30.450.270">
    <property type="match status" value="1"/>
</dbReference>
<dbReference type="SMART" id="SM00065">
    <property type="entry name" value="GAF"/>
    <property type="match status" value="1"/>
</dbReference>
<dbReference type="Pfam" id="PF07536">
    <property type="entry name" value="HWE_HK"/>
    <property type="match status" value="1"/>
</dbReference>
<evidence type="ECO:0000256" key="4">
    <source>
        <dbReference type="ARBA" id="ARBA00022553"/>
    </source>
</evidence>
<dbReference type="InterPro" id="IPR011006">
    <property type="entry name" value="CheY-like_superfamily"/>
</dbReference>
<dbReference type="InterPro" id="IPR029016">
    <property type="entry name" value="GAF-like_dom_sf"/>
</dbReference>
<dbReference type="SMART" id="SM00911">
    <property type="entry name" value="HWE_HK"/>
    <property type="match status" value="1"/>
</dbReference>
<dbReference type="Pfam" id="PF01590">
    <property type="entry name" value="GAF"/>
    <property type="match status" value="1"/>
</dbReference>
<dbReference type="GO" id="GO:0009584">
    <property type="term" value="P:detection of visible light"/>
    <property type="evidence" value="ECO:0007669"/>
    <property type="project" value="InterPro"/>
</dbReference>
<feature type="coiled-coil region" evidence="13">
    <location>
        <begin position="499"/>
        <end position="526"/>
    </location>
</feature>
<feature type="region of interest" description="Disordered" evidence="14">
    <location>
        <begin position="718"/>
        <end position="740"/>
    </location>
</feature>
<keyword evidence="3" id="KW-0600">Photoreceptor protein</keyword>
<evidence type="ECO:0000256" key="9">
    <source>
        <dbReference type="ARBA" id="ARBA00022840"/>
    </source>
</evidence>
<dbReference type="GO" id="GO:0000160">
    <property type="term" value="P:phosphorelay signal transduction system"/>
    <property type="evidence" value="ECO:0007669"/>
    <property type="project" value="InterPro"/>
</dbReference>
<keyword evidence="10" id="KW-0157">Chromophore</keyword>
<dbReference type="Gene3D" id="3.30.565.10">
    <property type="entry name" value="Histidine kinase-like ATPase, C-terminal domain"/>
    <property type="match status" value="1"/>
</dbReference>
<keyword evidence="6" id="KW-0808">Transferase</keyword>
<dbReference type="InterPro" id="IPR016132">
    <property type="entry name" value="Phyto_chromo_attachment"/>
</dbReference>
<keyword evidence="4 12" id="KW-0597">Phosphoprotein</keyword>
<keyword evidence="9" id="KW-0067">ATP-binding</keyword>
<dbReference type="InterPro" id="IPR013515">
    <property type="entry name" value="Phytochrome_cen-reg"/>
</dbReference>
<evidence type="ECO:0000256" key="8">
    <source>
        <dbReference type="ARBA" id="ARBA00022777"/>
    </source>
</evidence>
<evidence type="ECO:0000256" key="10">
    <source>
        <dbReference type="ARBA" id="ARBA00022991"/>
    </source>
</evidence>
<dbReference type="GO" id="GO:0006355">
    <property type="term" value="P:regulation of DNA-templated transcription"/>
    <property type="evidence" value="ECO:0007669"/>
    <property type="project" value="InterPro"/>
</dbReference>
<dbReference type="PANTHER" id="PTHR41523">
    <property type="entry name" value="TWO-COMPONENT SYSTEM SENSOR PROTEIN"/>
    <property type="match status" value="1"/>
</dbReference>
<feature type="modified residue" description="4-aspartylphosphate" evidence="12">
    <location>
        <position position="799"/>
    </location>
</feature>
<dbReference type="SUPFAM" id="SSF52172">
    <property type="entry name" value="CheY-like"/>
    <property type="match status" value="1"/>
</dbReference>
<dbReference type="GO" id="GO:0004673">
    <property type="term" value="F:protein histidine kinase activity"/>
    <property type="evidence" value="ECO:0007669"/>
    <property type="project" value="UniProtKB-EC"/>
</dbReference>
<dbReference type="PRINTS" id="PR01033">
    <property type="entry name" value="PHYTOCHROME"/>
</dbReference>
<name>A0A7X1KMQ3_9SPHN</name>
<dbReference type="RefSeq" id="WP_185665188.1">
    <property type="nucleotide sequence ID" value="NZ_JACLAW010000013.1"/>
</dbReference>
<dbReference type="AlphaFoldDB" id="A0A7X1KMQ3"/>
<evidence type="ECO:0000259" key="15">
    <source>
        <dbReference type="PROSITE" id="PS50046"/>
    </source>
</evidence>
<dbReference type="SMART" id="SM00448">
    <property type="entry name" value="REC"/>
    <property type="match status" value="1"/>
</dbReference>
<evidence type="ECO:0000256" key="12">
    <source>
        <dbReference type="PROSITE-ProRule" id="PRU00169"/>
    </source>
</evidence>
<dbReference type="PROSITE" id="PS50046">
    <property type="entry name" value="PHYTOCHROME_2"/>
    <property type="match status" value="1"/>
</dbReference>
<dbReference type="EMBL" id="JACLAW010000013">
    <property type="protein sequence ID" value="MBC2666884.1"/>
    <property type="molecule type" value="Genomic_DNA"/>
</dbReference>
<feature type="domain" description="Phytochrome chromophore attachment site" evidence="15">
    <location>
        <begin position="147"/>
        <end position="304"/>
    </location>
</feature>
<dbReference type="InterPro" id="IPR001789">
    <property type="entry name" value="Sig_transdc_resp-reg_receiver"/>
</dbReference>
<dbReference type="GO" id="GO:0009881">
    <property type="term" value="F:photoreceptor activity"/>
    <property type="evidence" value="ECO:0007669"/>
    <property type="project" value="UniProtKB-KW"/>
</dbReference>
<dbReference type="InterPro" id="IPR036890">
    <property type="entry name" value="HATPase_C_sf"/>
</dbReference>
<dbReference type="Gene3D" id="3.30.450.40">
    <property type="match status" value="1"/>
</dbReference>
<dbReference type="GO" id="GO:0005524">
    <property type="term" value="F:ATP binding"/>
    <property type="evidence" value="ECO:0007669"/>
    <property type="project" value="UniProtKB-KW"/>
</dbReference>
<keyword evidence="11" id="KW-0675">Receptor</keyword>
<protein>
    <recommendedName>
        <fullName evidence="2">histidine kinase</fullName>
        <ecNumber evidence="2">2.7.13.3</ecNumber>
    </recommendedName>
</protein>
<keyword evidence="5" id="KW-0716">Sensory transduction</keyword>
<keyword evidence="8" id="KW-0418">Kinase</keyword>
<keyword evidence="13" id="KW-0175">Coiled coil</keyword>
<dbReference type="Proteomes" id="UP000566813">
    <property type="component" value="Unassembled WGS sequence"/>
</dbReference>
<evidence type="ECO:0000259" key="16">
    <source>
        <dbReference type="PROSITE" id="PS50110"/>
    </source>
</evidence>
<evidence type="ECO:0000256" key="14">
    <source>
        <dbReference type="SAM" id="MobiDB-lite"/>
    </source>
</evidence>
<dbReference type="InterPro" id="IPR035965">
    <property type="entry name" value="PAS-like_dom_sf"/>
</dbReference>
<evidence type="ECO:0000313" key="18">
    <source>
        <dbReference type="Proteomes" id="UP000566813"/>
    </source>
</evidence>
<keyword evidence="7" id="KW-0547">Nucleotide-binding</keyword>
<sequence>MSPSLQPGEGVDLTNCDREPIHIPGSIQPFGALIAVNSDWLVATFSRNHAEFLGLAAPIQPGDSLRDHFTPAALEALRAALRALPDNHSIQRLFGIDLVGSGPLFDVAIHISGRLVIIEAERHDAHVHTFSLNALRPMMARLEQVQDVKTLCQEATAALGGLLGLSRVMVYKFHPDDTGEVIAEMIEQGQESFLGLRYPATDIPRQARLLYLTNLLRIIGNVNAAPVPLEPPVGFGTEPVDLSLSTLRAVSPIHLEYLRNMGVEASLSISIVVRGKLWGLFACHHYAPVILPFSLRTSAELFAQLFALLLDQRIGDASRDLAERGKQMHNRVMVQLADQGDLNDNLPMITEAIGPLVPHDGASAFIAGRYTCRGFAPSEEQFRALVPLLNAAAANSVIAESELPRRIPAAEAFAERAAGALVIPVSRRPRDYVVLWRRPLAQTVTWAGKPEKITTYGPHGERLTPRKSFAAWKQVVEGKCEPWSEDEIQLAEMLRITLLEVLLRLADQANAERAAAQQKQDLLIAELNHRVRNILTLIRGLIGQSRHDAADIESFANIIGGRIRALALAHDAITSENWNPASLRQLIAVESDAYLSGKEQRVRVTGPDVLILPEAYTVLALVIHELMTNSAKYGSLCDRSGHVAVDLELGEFGDLSMNWREVGGPAVQPPRRRGFGSTIIERSIPYELKGAAELDYRLDGLVARFIIPAHYVIAQKAPGGVSRPPRHDQRAAMRPAPAAPAERPAAVRRVLVVEDNMIIAMDTEEFLRDLGVEHVLAVGSVAAAEAAAGKEAYDLAILDFNLGSETSLGLAQRLAETGVPIAFATGYGDAINRISEVSHVAVLKKPYSSDDLSALLAEVGQTAQGVG</sequence>
<dbReference type="Pfam" id="PF00360">
    <property type="entry name" value="PHY"/>
    <property type="match status" value="1"/>
</dbReference>
<dbReference type="InterPro" id="IPR013654">
    <property type="entry name" value="PAS_2"/>
</dbReference>
<dbReference type="Pfam" id="PF00072">
    <property type="entry name" value="Response_reg"/>
    <property type="match status" value="1"/>
</dbReference>
<evidence type="ECO:0000256" key="2">
    <source>
        <dbReference type="ARBA" id="ARBA00012438"/>
    </source>
</evidence>
<dbReference type="InterPro" id="IPR001294">
    <property type="entry name" value="Phytochrome"/>
</dbReference>
<dbReference type="InterPro" id="IPR043150">
    <property type="entry name" value="Phytochrome_PHY_sf"/>
</dbReference>
<comment type="catalytic activity">
    <reaction evidence="1">
        <text>ATP + protein L-histidine = ADP + protein N-phospho-L-histidine.</text>
        <dbReference type="EC" id="2.7.13.3"/>
    </reaction>
</comment>
<reference evidence="17 18" key="1">
    <citation type="submission" date="2020-08" db="EMBL/GenBank/DDBJ databases">
        <title>The genome sequence of type strain Novosphingobium flavum NBRC 111647.</title>
        <authorList>
            <person name="Liu Y."/>
        </authorList>
    </citation>
    <scope>NUCLEOTIDE SEQUENCE [LARGE SCALE GENOMIC DNA]</scope>
    <source>
        <strain evidence="17 18">NBRC 111647</strain>
    </source>
</reference>
<dbReference type="SUPFAM" id="SSF55785">
    <property type="entry name" value="PYP-like sensor domain (PAS domain)"/>
    <property type="match status" value="1"/>
</dbReference>
<dbReference type="SUPFAM" id="SSF55781">
    <property type="entry name" value="GAF domain-like"/>
    <property type="match status" value="2"/>
</dbReference>